<protein>
    <recommendedName>
        <fullName evidence="3">Serine acetyltransferase</fullName>
    </recommendedName>
</protein>
<evidence type="ECO:0000313" key="2">
    <source>
        <dbReference type="Proteomes" id="UP001174908"/>
    </source>
</evidence>
<dbReference type="PANTHER" id="PTHR42811">
    <property type="entry name" value="SERINE ACETYLTRANSFERASE"/>
    <property type="match status" value="1"/>
</dbReference>
<evidence type="ECO:0008006" key="3">
    <source>
        <dbReference type="Google" id="ProtNLM"/>
    </source>
</evidence>
<dbReference type="Proteomes" id="UP001174908">
    <property type="component" value="Unassembled WGS sequence"/>
</dbReference>
<keyword evidence="2" id="KW-1185">Reference proteome</keyword>
<gene>
    <name evidence="1" type="ORF">QTH91_19320</name>
</gene>
<dbReference type="InterPro" id="IPR042122">
    <property type="entry name" value="Ser_AcTrfase_N_sf"/>
</dbReference>
<evidence type="ECO:0000313" key="1">
    <source>
        <dbReference type="EMBL" id="MDM0046649.1"/>
    </source>
</evidence>
<dbReference type="Gene3D" id="2.160.10.10">
    <property type="entry name" value="Hexapeptide repeat proteins"/>
    <property type="match status" value="1"/>
</dbReference>
<name>A0ABT7NFC6_9BURK</name>
<accession>A0ABT7NFC6</accession>
<dbReference type="RefSeq" id="WP_286661766.1">
    <property type="nucleotide sequence ID" value="NZ_JASZYV010000004.1"/>
</dbReference>
<comment type="caution">
    <text evidence="1">The sequence shown here is derived from an EMBL/GenBank/DDBJ whole genome shotgun (WGS) entry which is preliminary data.</text>
</comment>
<reference evidence="1" key="1">
    <citation type="submission" date="2023-06" db="EMBL/GenBank/DDBJ databases">
        <authorList>
            <person name="Jiang Y."/>
            <person name="Liu Q."/>
        </authorList>
    </citation>
    <scope>NUCLEOTIDE SEQUENCE</scope>
    <source>
        <strain evidence="1">CGMCC 1.12089</strain>
    </source>
</reference>
<dbReference type="SUPFAM" id="SSF51161">
    <property type="entry name" value="Trimeric LpxA-like enzymes"/>
    <property type="match status" value="1"/>
</dbReference>
<sequence length="194" mass="20698">MTEDRLTWAETRALIRSDMERVVQHLRADSFQHRCFYMLLPGFQVLLWHRISRYLYLRGHRQSARLISLVALYATGAEIPPTSSLGPSALIAHAHGVAVFARAGARLTIYGQGGFGGGFGEDDIGAGPGYAWVGDDVTMAFGARAFGAVRIGNGAKFGPGSQTTRDVPAGALVMWPQSRIIGGDPSPEGATGAP</sequence>
<dbReference type="EMBL" id="JASZYV010000004">
    <property type="protein sequence ID" value="MDM0046649.1"/>
    <property type="molecule type" value="Genomic_DNA"/>
</dbReference>
<organism evidence="1 2">
    <name type="scientific">Variovorax dokdonensis</name>
    <dbReference type="NCBI Taxonomy" id="344883"/>
    <lineage>
        <taxon>Bacteria</taxon>
        <taxon>Pseudomonadati</taxon>
        <taxon>Pseudomonadota</taxon>
        <taxon>Betaproteobacteria</taxon>
        <taxon>Burkholderiales</taxon>
        <taxon>Comamonadaceae</taxon>
        <taxon>Variovorax</taxon>
    </lineage>
</organism>
<dbReference type="Gene3D" id="1.10.3130.10">
    <property type="entry name" value="serine acetyltransferase, domain 1"/>
    <property type="match status" value="1"/>
</dbReference>
<proteinExistence type="predicted"/>
<dbReference type="InterPro" id="IPR011004">
    <property type="entry name" value="Trimer_LpxA-like_sf"/>
</dbReference>